<dbReference type="InterPro" id="IPR023019">
    <property type="entry name" value="His_synth_HisIE"/>
</dbReference>
<dbReference type="SUPFAM" id="SSF101386">
    <property type="entry name" value="all-alpha NTP pyrophosphatases"/>
    <property type="match status" value="1"/>
</dbReference>
<dbReference type="GO" id="GO:0004636">
    <property type="term" value="F:phosphoribosyl-ATP diphosphatase activity"/>
    <property type="evidence" value="ECO:0007669"/>
    <property type="project" value="UniProtKB-UniRule"/>
</dbReference>
<evidence type="ECO:0000256" key="13">
    <source>
        <dbReference type="ARBA" id="ARBA00023102"/>
    </source>
</evidence>
<evidence type="ECO:0000256" key="11">
    <source>
        <dbReference type="ARBA" id="ARBA00022801"/>
    </source>
</evidence>
<protein>
    <recommendedName>
        <fullName evidence="15">Histidine biosynthesis bifunctional protein HisIE</fullName>
    </recommendedName>
    <domain>
        <recommendedName>
            <fullName evidence="15">Phosphoribosyl-AMP cyclohydrolase</fullName>
            <shortName evidence="15">PRA-CH</shortName>
            <ecNumber evidence="15">3.5.4.19</ecNumber>
        </recommendedName>
    </domain>
    <domain>
        <recommendedName>
            <fullName evidence="15">Phosphoribosyl-ATP pyrophosphatase</fullName>
            <shortName evidence="15">PRA-PH</shortName>
            <ecNumber evidence="15">3.6.1.31</ecNumber>
        </recommendedName>
    </domain>
</protein>
<dbReference type="Gene3D" id="3.10.20.810">
    <property type="entry name" value="Phosphoribosyl-AMP cyclohydrolase"/>
    <property type="match status" value="1"/>
</dbReference>
<dbReference type="SUPFAM" id="SSF141734">
    <property type="entry name" value="HisI-like"/>
    <property type="match status" value="1"/>
</dbReference>
<dbReference type="AlphaFoldDB" id="A0A552X527"/>
<evidence type="ECO:0000256" key="4">
    <source>
        <dbReference type="ARBA" id="ARBA00005169"/>
    </source>
</evidence>
<gene>
    <name evidence="15" type="primary">hisI</name>
    <name evidence="15" type="synonym">hisIE</name>
    <name evidence="17" type="ORF">FM042_04555</name>
</gene>
<keyword evidence="14 15" id="KW-0511">Multifunctional enzyme</keyword>
<comment type="catalytic activity">
    <reaction evidence="1 15">
        <text>1-(5-phospho-beta-D-ribosyl)-5'-AMP + H2O = 1-(5-phospho-beta-D-ribosyl)-5-[(5-phospho-beta-D-ribosylamino)methylideneamino]imidazole-4-carboxamide</text>
        <dbReference type="Rhea" id="RHEA:20049"/>
        <dbReference type="ChEBI" id="CHEBI:15377"/>
        <dbReference type="ChEBI" id="CHEBI:58435"/>
        <dbReference type="ChEBI" id="CHEBI:59457"/>
        <dbReference type="EC" id="3.5.4.19"/>
    </reaction>
</comment>
<evidence type="ECO:0000256" key="2">
    <source>
        <dbReference type="ARBA" id="ARBA00001460"/>
    </source>
</evidence>
<dbReference type="Proteomes" id="UP000320359">
    <property type="component" value="Unassembled WGS sequence"/>
</dbReference>
<feature type="region of interest" description="Phosphoribosyl-AMP cyclohydrolase" evidence="15">
    <location>
        <begin position="1"/>
        <end position="116"/>
    </location>
</feature>
<dbReference type="EC" id="3.5.4.19" evidence="15"/>
<comment type="similarity">
    <text evidence="7 15">In the N-terminal section; belongs to the PRA-CH family.</text>
</comment>
<dbReference type="HAMAP" id="MF_01019">
    <property type="entry name" value="HisIE"/>
    <property type="match status" value="1"/>
</dbReference>
<dbReference type="PANTHER" id="PTHR42945:SF9">
    <property type="entry name" value="HISTIDINE BIOSYNTHESIS BIFUNCTIONAL PROTEIN HISIE"/>
    <property type="match status" value="1"/>
</dbReference>
<sequence length="208" mass="22854">MNINADNVNKLAWEKMQGLIPCMVQDAESGRLLMQGYMNPEALQRTLDSGKITFYSRSKERQWTKGETTGHTLQLVSLTADCDQDAILALAHPQGPTCHLGNECCWEPEQQPIASELIELERTIAARKAALAEGNPGASYTATLLSDGIRRCAQKVGEEGVEVALAAVAQDDNALLNESADLLYHLLVVLHARDLTLTDVVNTLRERR</sequence>
<comment type="similarity">
    <text evidence="6 15">In the C-terminal section; belongs to the PRA-PH family.</text>
</comment>
<dbReference type="InterPro" id="IPR002496">
    <property type="entry name" value="PRib_AMP_CycHydrolase_dom"/>
</dbReference>
<dbReference type="GO" id="GO:0005737">
    <property type="term" value="C:cytoplasm"/>
    <property type="evidence" value="ECO:0007669"/>
    <property type="project" value="UniProtKB-SubCell"/>
</dbReference>
<dbReference type="OrthoDB" id="9795769at2"/>
<dbReference type="InterPro" id="IPR008179">
    <property type="entry name" value="HisE"/>
</dbReference>
<evidence type="ECO:0000256" key="3">
    <source>
        <dbReference type="ARBA" id="ARBA00004496"/>
    </source>
</evidence>
<dbReference type="NCBIfam" id="TIGR03188">
    <property type="entry name" value="histidine_hisI"/>
    <property type="match status" value="1"/>
</dbReference>
<dbReference type="PANTHER" id="PTHR42945">
    <property type="entry name" value="HISTIDINE BIOSYNTHESIS BIFUNCTIONAL PROTEIN"/>
    <property type="match status" value="1"/>
</dbReference>
<evidence type="ECO:0000256" key="9">
    <source>
        <dbReference type="ARBA" id="ARBA00022605"/>
    </source>
</evidence>
<dbReference type="Pfam" id="PF01503">
    <property type="entry name" value="PRA-PH"/>
    <property type="match status" value="1"/>
</dbReference>
<comment type="caution">
    <text evidence="17">The sequence shown here is derived from an EMBL/GenBank/DDBJ whole genome shotgun (WGS) entry which is preliminary data.</text>
</comment>
<dbReference type="FunFam" id="3.10.20.810:FF:000001">
    <property type="entry name" value="Histidine biosynthesis bifunctional protein HisIE"/>
    <property type="match status" value="1"/>
</dbReference>
<dbReference type="HAMAP" id="MF_01020">
    <property type="entry name" value="HisE"/>
    <property type="match status" value="1"/>
</dbReference>
<evidence type="ECO:0000313" key="17">
    <source>
        <dbReference type="EMBL" id="TRW50110.1"/>
    </source>
</evidence>
<dbReference type="GO" id="GO:0005524">
    <property type="term" value="F:ATP binding"/>
    <property type="evidence" value="ECO:0007669"/>
    <property type="project" value="UniProtKB-KW"/>
</dbReference>
<accession>A0A552X527</accession>
<keyword evidence="18" id="KW-1185">Reference proteome</keyword>
<name>A0A552X527_9GAMM</name>
<evidence type="ECO:0000256" key="14">
    <source>
        <dbReference type="ARBA" id="ARBA00023268"/>
    </source>
</evidence>
<feature type="region of interest" description="Phosphoribosyl-ATP pyrophosphohydrolase" evidence="15">
    <location>
        <begin position="117"/>
        <end position="208"/>
    </location>
</feature>
<dbReference type="InterPro" id="IPR021130">
    <property type="entry name" value="PRib-ATP_PPHydrolase-like"/>
</dbReference>
<evidence type="ECO:0000256" key="7">
    <source>
        <dbReference type="ARBA" id="ARBA00008299"/>
    </source>
</evidence>
<dbReference type="GO" id="GO:0004635">
    <property type="term" value="F:phosphoribosyl-AMP cyclohydrolase activity"/>
    <property type="evidence" value="ECO:0007669"/>
    <property type="project" value="UniProtKB-UniRule"/>
</dbReference>
<comment type="pathway">
    <text evidence="5 15">Amino-acid biosynthesis; L-histidine biosynthesis; L-histidine from 5-phospho-alpha-D-ribose 1-diphosphate: step 2/9.</text>
</comment>
<proteinExistence type="inferred from homology"/>
<dbReference type="Pfam" id="PF01502">
    <property type="entry name" value="PRA-CH"/>
    <property type="match status" value="1"/>
</dbReference>
<dbReference type="NCBIfam" id="NF002747">
    <property type="entry name" value="PRK02759.1"/>
    <property type="match status" value="1"/>
</dbReference>
<evidence type="ECO:0000313" key="18">
    <source>
        <dbReference type="Proteomes" id="UP000320359"/>
    </source>
</evidence>
<comment type="pathway">
    <text evidence="4 15">Amino-acid biosynthesis; L-histidine biosynthesis; L-histidine from 5-phospho-alpha-D-ribose 1-diphosphate: step 3/9.</text>
</comment>
<dbReference type="RefSeq" id="WP_143234751.1">
    <property type="nucleotide sequence ID" value="NZ_VJWL01000001.1"/>
</dbReference>
<dbReference type="CDD" id="cd11534">
    <property type="entry name" value="NTP-PPase_HisIE_like"/>
    <property type="match status" value="1"/>
</dbReference>
<dbReference type="UniPathway" id="UPA00031">
    <property type="reaction ID" value="UER00007"/>
</dbReference>
<evidence type="ECO:0000256" key="8">
    <source>
        <dbReference type="ARBA" id="ARBA00022490"/>
    </source>
</evidence>
<evidence type="ECO:0000256" key="15">
    <source>
        <dbReference type="HAMAP-Rule" id="MF_01019"/>
    </source>
</evidence>
<keyword evidence="12 15" id="KW-0067">ATP-binding</keyword>
<keyword evidence="11 15" id="KW-0378">Hydrolase</keyword>
<evidence type="ECO:0000256" key="12">
    <source>
        <dbReference type="ARBA" id="ARBA00022840"/>
    </source>
</evidence>
<keyword evidence="10 15" id="KW-0547">Nucleotide-binding</keyword>
<dbReference type="EMBL" id="VJWL01000001">
    <property type="protein sequence ID" value="TRW50110.1"/>
    <property type="molecule type" value="Genomic_DNA"/>
</dbReference>
<evidence type="ECO:0000259" key="16">
    <source>
        <dbReference type="Pfam" id="PF01502"/>
    </source>
</evidence>
<feature type="domain" description="Phosphoribosyl-AMP cyclohydrolase" evidence="16">
    <location>
        <begin position="34"/>
        <end position="106"/>
    </location>
</feature>
<evidence type="ECO:0000256" key="5">
    <source>
        <dbReference type="ARBA" id="ARBA00005204"/>
    </source>
</evidence>
<keyword evidence="13 15" id="KW-0368">Histidine biosynthesis</keyword>
<comment type="subcellular location">
    <subcellularLocation>
        <location evidence="3 15">Cytoplasm</location>
    </subcellularLocation>
</comment>
<evidence type="ECO:0000256" key="1">
    <source>
        <dbReference type="ARBA" id="ARBA00000024"/>
    </source>
</evidence>
<reference evidence="17 18" key="1">
    <citation type="submission" date="2019-07" db="EMBL/GenBank/DDBJ databases">
        <authorList>
            <person name="Yang M."/>
            <person name="Zhao D."/>
            <person name="Xiang H."/>
        </authorList>
    </citation>
    <scope>NUCLEOTIDE SEQUENCE [LARGE SCALE GENOMIC DNA]</scope>
    <source>
        <strain evidence="17 18">IM1326</strain>
    </source>
</reference>
<organism evidence="17 18">
    <name type="scientific">Aliidiomarina halalkaliphila</name>
    <dbReference type="NCBI Taxonomy" id="2593535"/>
    <lineage>
        <taxon>Bacteria</taxon>
        <taxon>Pseudomonadati</taxon>
        <taxon>Pseudomonadota</taxon>
        <taxon>Gammaproteobacteria</taxon>
        <taxon>Alteromonadales</taxon>
        <taxon>Idiomarinaceae</taxon>
        <taxon>Aliidiomarina</taxon>
    </lineage>
</organism>
<dbReference type="GO" id="GO:0000105">
    <property type="term" value="P:L-histidine biosynthetic process"/>
    <property type="evidence" value="ECO:0007669"/>
    <property type="project" value="UniProtKB-UniRule"/>
</dbReference>
<dbReference type="Gene3D" id="1.10.287.1080">
    <property type="entry name" value="MazG-like"/>
    <property type="match status" value="1"/>
</dbReference>
<keyword evidence="8 15" id="KW-0963">Cytoplasm</keyword>
<evidence type="ECO:0000256" key="10">
    <source>
        <dbReference type="ARBA" id="ARBA00022741"/>
    </source>
</evidence>
<evidence type="ECO:0000256" key="6">
    <source>
        <dbReference type="ARBA" id="ARBA00007731"/>
    </source>
</evidence>
<keyword evidence="9 15" id="KW-0028">Amino-acid biosynthesis</keyword>
<dbReference type="InterPro" id="IPR038019">
    <property type="entry name" value="PRib_AMP_CycHydrolase_sf"/>
</dbReference>
<comment type="catalytic activity">
    <reaction evidence="2 15">
        <text>1-(5-phospho-beta-D-ribosyl)-ATP + H2O = 1-(5-phospho-beta-D-ribosyl)-5'-AMP + diphosphate + H(+)</text>
        <dbReference type="Rhea" id="RHEA:22828"/>
        <dbReference type="ChEBI" id="CHEBI:15377"/>
        <dbReference type="ChEBI" id="CHEBI:15378"/>
        <dbReference type="ChEBI" id="CHEBI:33019"/>
        <dbReference type="ChEBI" id="CHEBI:59457"/>
        <dbReference type="ChEBI" id="CHEBI:73183"/>
        <dbReference type="EC" id="3.6.1.31"/>
    </reaction>
</comment>
<dbReference type="EC" id="3.6.1.31" evidence="15"/>